<dbReference type="Proteomes" id="UP000821865">
    <property type="component" value="Chromosome 4"/>
</dbReference>
<proteinExistence type="predicted"/>
<accession>A0ACB8CZS5</accession>
<evidence type="ECO:0000313" key="1">
    <source>
        <dbReference type="EMBL" id="KAH7954717.1"/>
    </source>
</evidence>
<evidence type="ECO:0000313" key="2">
    <source>
        <dbReference type="Proteomes" id="UP000821865"/>
    </source>
</evidence>
<dbReference type="EMBL" id="CM023473">
    <property type="protein sequence ID" value="KAH7954717.1"/>
    <property type="molecule type" value="Genomic_DNA"/>
</dbReference>
<keyword evidence="2" id="KW-1185">Reference proteome</keyword>
<organism evidence="1 2">
    <name type="scientific">Dermacentor silvarum</name>
    <name type="common">Tick</name>
    <dbReference type="NCBI Taxonomy" id="543639"/>
    <lineage>
        <taxon>Eukaryota</taxon>
        <taxon>Metazoa</taxon>
        <taxon>Ecdysozoa</taxon>
        <taxon>Arthropoda</taxon>
        <taxon>Chelicerata</taxon>
        <taxon>Arachnida</taxon>
        <taxon>Acari</taxon>
        <taxon>Parasitiformes</taxon>
        <taxon>Ixodida</taxon>
        <taxon>Ixodoidea</taxon>
        <taxon>Ixodidae</taxon>
        <taxon>Rhipicephalinae</taxon>
        <taxon>Dermacentor</taxon>
    </lineage>
</organism>
<reference evidence="1" key="1">
    <citation type="submission" date="2020-05" db="EMBL/GenBank/DDBJ databases">
        <title>Large-scale comparative analyses of tick genomes elucidate their genetic diversity and vector capacities.</title>
        <authorList>
            <person name="Jia N."/>
            <person name="Wang J."/>
            <person name="Shi W."/>
            <person name="Du L."/>
            <person name="Sun Y."/>
            <person name="Zhan W."/>
            <person name="Jiang J."/>
            <person name="Wang Q."/>
            <person name="Zhang B."/>
            <person name="Ji P."/>
            <person name="Sakyi L.B."/>
            <person name="Cui X."/>
            <person name="Yuan T."/>
            <person name="Jiang B."/>
            <person name="Yang W."/>
            <person name="Lam T.T.-Y."/>
            <person name="Chang Q."/>
            <person name="Ding S."/>
            <person name="Wang X."/>
            <person name="Zhu J."/>
            <person name="Ruan X."/>
            <person name="Zhao L."/>
            <person name="Wei J."/>
            <person name="Que T."/>
            <person name="Du C."/>
            <person name="Cheng J."/>
            <person name="Dai P."/>
            <person name="Han X."/>
            <person name="Huang E."/>
            <person name="Gao Y."/>
            <person name="Liu J."/>
            <person name="Shao H."/>
            <person name="Ye R."/>
            <person name="Li L."/>
            <person name="Wei W."/>
            <person name="Wang X."/>
            <person name="Wang C."/>
            <person name="Yang T."/>
            <person name="Huo Q."/>
            <person name="Li W."/>
            <person name="Guo W."/>
            <person name="Chen H."/>
            <person name="Zhou L."/>
            <person name="Ni X."/>
            <person name="Tian J."/>
            <person name="Zhou Y."/>
            <person name="Sheng Y."/>
            <person name="Liu T."/>
            <person name="Pan Y."/>
            <person name="Xia L."/>
            <person name="Li J."/>
            <person name="Zhao F."/>
            <person name="Cao W."/>
        </authorList>
    </citation>
    <scope>NUCLEOTIDE SEQUENCE</scope>
    <source>
        <strain evidence="1">Dsil-2018</strain>
    </source>
</reference>
<gene>
    <name evidence="1" type="ORF">HPB49_021213</name>
</gene>
<name>A0ACB8CZS5_DERSI</name>
<comment type="caution">
    <text evidence="1">The sequence shown here is derived from an EMBL/GenBank/DDBJ whole genome shotgun (WGS) entry which is preliminary data.</text>
</comment>
<sequence length="466" mass="50285">MLKGSPALKDLEPQQLRRCSDRQKQPQGVPAGRKNRVAEPETQQHTQDGLSSRILPLLMAAGIAVGAVLGCIIRLTNKPWSRRQIMYVGFPGELFERMMTGVSMPIISSSVVAALASSQLRLMGRVGLCALFLSLLFKCFAVAGAIGIAVFLAPGHAVRPGVEVPNVTPNVQLSAATTDRLLDLIRNLFPSNIISAHMTTIFTYDLAKVKTAQGKYVGGEVTFHRYDTDDTNQLGLLSFSILLGLTLSAFRQEQNVVLNVFVSLSNALVTATHMLLWFGPVGLCSITMKLVLEAKGLEVLTHDLSMYILTFVAATVLHGLLVLPAFYLVLTRGRLGPLFRNMVQPISVALGLSSSSATVPTLIVALEEGLQMDPRLARSLAPVASTVNMDGVTIYLTVTLIFLAQKEGMALSPLQYALIGLSSGLTSISMGSSGLPLVLTYLIFVFDIPLQNTGILIYTDWLMCVL</sequence>
<protein>
    <submittedName>
        <fullName evidence="1">Uncharacterized protein</fullName>
    </submittedName>
</protein>